<feature type="compositionally biased region" description="Basic and acidic residues" evidence="1">
    <location>
        <begin position="83"/>
        <end position="94"/>
    </location>
</feature>
<evidence type="ECO:0000256" key="1">
    <source>
        <dbReference type="SAM" id="MobiDB-lite"/>
    </source>
</evidence>
<keyword evidence="3" id="KW-1185">Reference proteome</keyword>
<dbReference type="AlphaFoldDB" id="A0A822ZQM4"/>
<protein>
    <submittedName>
        <fullName evidence="2">Uncharacterized protein</fullName>
    </submittedName>
</protein>
<accession>A0A822ZQM4</accession>
<dbReference type="EMBL" id="DUZY01000007">
    <property type="protein sequence ID" value="DAD45649.1"/>
    <property type="molecule type" value="Genomic_DNA"/>
</dbReference>
<organism evidence="2 3">
    <name type="scientific">Nelumbo nucifera</name>
    <name type="common">Sacred lotus</name>
    <dbReference type="NCBI Taxonomy" id="4432"/>
    <lineage>
        <taxon>Eukaryota</taxon>
        <taxon>Viridiplantae</taxon>
        <taxon>Streptophyta</taxon>
        <taxon>Embryophyta</taxon>
        <taxon>Tracheophyta</taxon>
        <taxon>Spermatophyta</taxon>
        <taxon>Magnoliopsida</taxon>
        <taxon>Proteales</taxon>
        <taxon>Nelumbonaceae</taxon>
        <taxon>Nelumbo</taxon>
    </lineage>
</organism>
<comment type="caution">
    <text evidence="2">The sequence shown here is derived from an EMBL/GenBank/DDBJ whole genome shotgun (WGS) entry which is preliminary data.</text>
</comment>
<gene>
    <name evidence="2" type="ORF">HUJ06_003879</name>
</gene>
<feature type="region of interest" description="Disordered" evidence="1">
    <location>
        <begin position="58"/>
        <end position="94"/>
    </location>
</feature>
<evidence type="ECO:0000313" key="2">
    <source>
        <dbReference type="EMBL" id="DAD45649.1"/>
    </source>
</evidence>
<evidence type="ECO:0000313" key="3">
    <source>
        <dbReference type="Proteomes" id="UP000607653"/>
    </source>
</evidence>
<sequence length="94" mass="10380">MAQLRLSMPKTLFLTPKLKPINQMRTVMCATSDSPDISKGDPPQTNCALKVTDRGMKERSVAYSGSVEKKEMKKKKNNSGKVDTGDKEQESDSS</sequence>
<proteinExistence type="predicted"/>
<reference evidence="2 3" key="1">
    <citation type="journal article" date="2020" name="Mol. Biol. Evol.">
        <title>Distinct Expression and Methylation Patterns for Genes with Different Fates following a Single Whole-Genome Duplication in Flowering Plants.</title>
        <authorList>
            <person name="Shi T."/>
            <person name="Rahmani R.S."/>
            <person name="Gugger P.F."/>
            <person name="Wang M."/>
            <person name="Li H."/>
            <person name="Zhang Y."/>
            <person name="Li Z."/>
            <person name="Wang Q."/>
            <person name="Van de Peer Y."/>
            <person name="Marchal K."/>
            <person name="Chen J."/>
        </authorList>
    </citation>
    <scope>NUCLEOTIDE SEQUENCE [LARGE SCALE GENOMIC DNA]</scope>
    <source>
        <tissue evidence="2">Leaf</tissue>
    </source>
</reference>
<name>A0A822ZQM4_NELNU</name>
<dbReference type="Proteomes" id="UP000607653">
    <property type="component" value="Unassembled WGS sequence"/>
</dbReference>